<reference evidence="2 3" key="1">
    <citation type="submission" date="2023-10" db="EMBL/GenBank/DDBJ databases">
        <title>Characteristics and mechanism of a salt-tolerant marine origin heterotrophic nitrifying- aerobic denitrifying bacteria Marinobacter xestospongiae HN1.</title>
        <authorList>
            <person name="Qi R."/>
        </authorList>
    </citation>
    <scope>NUCLEOTIDE SEQUENCE [LARGE SCALE GENOMIC DNA]</scope>
    <source>
        <strain evidence="2 3">HN1</strain>
    </source>
</reference>
<gene>
    <name evidence="2" type="ORF">RYS15_05665</name>
</gene>
<feature type="domain" description="CoA-binding" evidence="1">
    <location>
        <begin position="13"/>
        <end position="107"/>
    </location>
</feature>
<accession>A0ABU3VV61</accession>
<dbReference type="SUPFAM" id="SSF51735">
    <property type="entry name" value="NAD(P)-binding Rossmann-fold domains"/>
    <property type="match status" value="1"/>
</dbReference>
<dbReference type="RefSeq" id="WP_316972986.1">
    <property type="nucleotide sequence ID" value="NZ_JAWIIJ010000003.1"/>
</dbReference>
<evidence type="ECO:0000259" key="1">
    <source>
        <dbReference type="SMART" id="SM00881"/>
    </source>
</evidence>
<dbReference type="PANTHER" id="PTHR33303:SF2">
    <property type="entry name" value="COA-BINDING DOMAIN-CONTAINING PROTEIN"/>
    <property type="match status" value="1"/>
</dbReference>
<evidence type="ECO:0000313" key="3">
    <source>
        <dbReference type="Proteomes" id="UP001269819"/>
    </source>
</evidence>
<dbReference type="EMBL" id="JAWIIJ010000003">
    <property type="protein sequence ID" value="MDV2078160.1"/>
    <property type="molecule type" value="Genomic_DNA"/>
</dbReference>
<dbReference type="PANTHER" id="PTHR33303">
    <property type="entry name" value="CYTOPLASMIC PROTEIN-RELATED"/>
    <property type="match status" value="1"/>
</dbReference>
<sequence>MPSNQPEQLRSLLQSVRTIALVGASNKPQRPSHEVMAYLQQQGYRVLPVNPRLAGEPLLGETVAADLASLPCRPDLVDVFLAPERTDAVIDEAIELGIPALWLQIGVINETGAARAEAAGLTVVMDRCPKREIPRLGLEQRDTTPE</sequence>
<dbReference type="InterPro" id="IPR036291">
    <property type="entry name" value="NAD(P)-bd_dom_sf"/>
</dbReference>
<dbReference type="Pfam" id="PF13380">
    <property type="entry name" value="CoA_binding_2"/>
    <property type="match status" value="1"/>
</dbReference>
<dbReference type="SMART" id="SM00881">
    <property type="entry name" value="CoA_binding"/>
    <property type="match status" value="1"/>
</dbReference>
<name>A0ABU3VV61_9GAMM</name>
<evidence type="ECO:0000313" key="2">
    <source>
        <dbReference type="EMBL" id="MDV2078160.1"/>
    </source>
</evidence>
<organism evidence="2 3">
    <name type="scientific">Marinobacter xestospongiae</name>
    <dbReference type="NCBI Taxonomy" id="994319"/>
    <lineage>
        <taxon>Bacteria</taxon>
        <taxon>Pseudomonadati</taxon>
        <taxon>Pseudomonadota</taxon>
        <taxon>Gammaproteobacteria</taxon>
        <taxon>Pseudomonadales</taxon>
        <taxon>Marinobacteraceae</taxon>
        <taxon>Marinobacter</taxon>
    </lineage>
</organism>
<dbReference type="Gene3D" id="3.40.50.720">
    <property type="entry name" value="NAD(P)-binding Rossmann-like Domain"/>
    <property type="match status" value="1"/>
</dbReference>
<dbReference type="Proteomes" id="UP001269819">
    <property type="component" value="Unassembled WGS sequence"/>
</dbReference>
<comment type="caution">
    <text evidence="2">The sequence shown here is derived from an EMBL/GenBank/DDBJ whole genome shotgun (WGS) entry which is preliminary data.</text>
</comment>
<proteinExistence type="predicted"/>
<keyword evidence="3" id="KW-1185">Reference proteome</keyword>
<dbReference type="InterPro" id="IPR003781">
    <property type="entry name" value="CoA-bd"/>
</dbReference>
<protein>
    <submittedName>
        <fullName evidence="2">CoA-binding protein</fullName>
    </submittedName>
</protein>